<name>A0AA86NVF5_9EUKA</name>
<evidence type="ECO:0000313" key="2">
    <source>
        <dbReference type="EMBL" id="CAI9926594.1"/>
    </source>
</evidence>
<reference evidence="4 6" key="2">
    <citation type="submission" date="2024-07" db="EMBL/GenBank/DDBJ databases">
        <authorList>
            <person name="Akdeniz Z."/>
        </authorList>
    </citation>
    <scope>NUCLEOTIDE SEQUENCE [LARGE SCALE GENOMIC DNA]</scope>
</reference>
<sequence length="337" mass="39565">MNKQMTRRVLDKTQILLVFAQYLAKKHGGNPDEYLADHIQLDDLVKNDKAFPWQDIAVQVNLDRWRLYHWYFETFQRMLAGSIEKDDVTLMRDLIKKAMSNEEPLDKQFQQFVKQALSKDYHRSSFSIAFNNTKRQVMKELGKTELPAARPVIRLDSNKDVRQLLEQQQHKLLQNQNNKTQIRQQIEEKQREMLKEIRPTHQQLIAKPQPLIIQQQNITNIPVIPEAPTPQILEKVKPETPRFFTEEPADDLFMSYLTSEESDFADMTFDHCESPYLSIYTRNVIPPEAYCLEESCMSIVDYTNEISESRGHESRTTVSETTQIRSIMMADVVTQQK</sequence>
<protein>
    <submittedName>
        <fullName evidence="2">Uncharacterized protein</fullName>
    </submittedName>
</protein>
<gene>
    <name evidence="2" type="ORF">HINF_LOCUS14239</name>
    <name evidence="4" type="ORF">HINF_LOCUS18180</name>
    <name evidence="5" type="ORF">HINF_LOCUS37544</name>
    <name evidence="3" type="ORF">HINF_LOCUS48399</name>
</gene>
<evidence type="ECO:0000313" key="4">
    <source>
        <dbReference type="EMBL" id="CAL6002973.1"/>
    </source>
</evidence>
<dbReference type="EMBL" id="CATOUU010000369">
    <property type="protein sequence ID" value="CAI9926594.1"/>
    <property type="molecule type" value="Genomic_DNA"/>
</dbReference>
<organism evidence="2">
    <name type="scientific">Hexamita inflata</name>
    <dbReference type="NCBI Taxonomy" id="28002"/>
    <lineage>
        <taxon>Eukaryota</taxon>
        <taxon>Metamonada</taxon>
        <taxon>Diplomonadida</taxon>
        <taxon>Hexamitidae</taxon>
        <taxon>Hexamitinae</taxon>
        <taxon>Hexamita</taxon>
    </lineage>
</organism>
<keyword evidence="6" id="KW-1185">Reference proteome</keyword>
<dbReference type="Proteomes" id="UP001642409">
    <property type="component" value="Unassembled WGS sequence"/>
</dbReference>
<evidence type="ECO:0000313" key="5">
    <source>
        <dbReference type="EMBL" id="CAL6038798.1"/>
    </source>
</evidence>
<reference evidence="2" key="1">
    <citation type="submission" date="2023-06" db="EMBL/GenBank/DDBJ databases">
        <authorList>
            <person name="Kurt Z."/>
        </authorList>
    </citation>
    <scope>NUCLEOTIDE SEQUENCE</scope>
</reference>
<dbReference type="EMBL" id="CAXDID020000046">
    <property type="protein sequence ID" value="CAL6002973.1"/>
    <property type="molecule type" value="Genomic_DNA"/>
</dbReference>
<evidence type="ECO:0000313" key="3">
    <source>
        <dbReference type="EMBL" id="CAI9960754.1"/>
    </source>
</evidence>
<evidence type="ECO:0000313" key="6">
    <source>
        <dbReference type="Proteomes" id="UP001642409"/>
    </source>
</evidence>
<keyword evidence="1" id="KW-0175">Coiled coil</keyword>
<dbReference type="EMBL" id="CATOUU010000934">
    <property type="protein sequence ID" value="CAI9960754.1"/>
    <property type="molecule type" value="Genomic_DNA"/>
</dbReference>
<evidence type="ECO:0000256" key="1">
    <source>
        <dbReference type="SAM" id="Coils"/>
    </source>
</evidence>
<accession>A0AA86NVF5</accession>
<feature type="coiled-coil region" evidence="1">
    <location>
        <begin position="165"/>
        <end position="192"/>
    </location>
</feature>
<comment type="caution">
    <text evidence="2">The sequence shown here is derived from an EMBL/GenBank/DDBJ whole genome shotgun (WGS) entry which is preliminary data.</text>
</comment>
<dbReference type="AlphaFoldDB" id="A0AA86NVF5"/>
<dbReference type="EMBL" id="CAXDID020000140">
    <property type="protein sequence ID" value="CAL6038798.1"/>
    <property type="molecule type" value="Genomic_DNA"/>
</dbReference>
<proteinExistence type="predicted"/>